<dbReference type="SUPFAM" id="SSF158472">
    <property type="entry name" value="HAMP domain-like"/>
    <property type="match status" value="1"/>
</dbReference>
<dbReference type="SUPFAM" id="SSF47384">
    <property type="entry name" value="Homodimeric domain of signal transducing histidine kinase"/>
    <property type="match status" value="1"/>
</dbReference>
<comment type="subcellular location">
    <subcellularLocation>
        <location evidence="2">Cell membrane</location>
        <topology evidence="2">Multi-pass membrane protein</topology>
    </subcellularLocation>
</comment>
<keyword evidence="11" id="KW-0472">Membrane</keyword>
<evidence type="ECO:0000256" key="4">
    <source>
        <dbReference type="ARBA" id="ARBA00022475"/>
    </source>
</evidence>
<dbReference type="Gene3D" id="1.10.287.130">
    <property type="match status" value="1"/>
</dbReference>
<keyword evidence="6" id="KW-0808">Transferase</keyword>
<keyword evidence="8" id="KW-0418">Kinase</keyword>
<reference evidence="15" key="1">
    <citation type="submission" date="2018-10" db="EMBL/GenBank/DDBJ databases">
        <authorList>
            <person name="Peiro R."/>
            <person name="Begona"/>
            <person name="Cbmso G."/>
            <person name="Lopez M."/>
            <person name="Gonzalez S."/>
            <person name="Sacristan E."/>
            <person name="Castillo E."/>
        </authorList>
    </citation>
    <scope>NUCLEOTIDE SEQUENCE [LARGE SCALE GENOMIC DNA]</scope>
</reference>
<dbReference type="GO" id="GO:0000155">
    <property type="term" value="F:phosphorelay sensor kinase activity"/>
    <property type="evidence" value="ECO:0007669"/>
    <property type="project" value="InterPro"/>
</dbReference>
<dbReference type="Pfam" id="PF00672">
    <property type="entry name" value="HAMP"/>
    <property type="match status" value="1"/>
</dbReference>
<evidence type="ECO:0000256" key="1">
    <source>
        <dbReference type="ARBA" id="ARBA00000085"/>
    </source>
</evidence>
<dbReference type="PROSITE" id="PS50885">
    <property type="entry name" value="HAMP"/>
    <property type="match status" value="1"/>
</dbReference>
<keyword evidence="15" id="KW-1185">Reference proteome</keyword>
<dbReference type="PROSITE" id="PS50109">
    <property type="entry name" value="HIS_KIN"/>
    <property type="match status" value="1"/>
</dbReference>
<sequence length="433" mass="45810">MRRLYQKIYLTMIGALLLLVLIAGAAWRFGPGGPPVGQAFELIGELAAVALPPAEAAPAVQAEALRQLAGRLRLDLALFDSGRRSIAMIGHPLPPPDPDRDSGVRYGPGGPAWVFRLPDDRWLVARPPPRHRSPVVALMAALAVVAVVVAVAAFPVVRGLTRRLETLQAGVETLGAGHLAARVPVEGRDEVARLAESFNRAAGRIEELVGAHRLLLANASHELRTPLARIRLGIELMRARPDDDRHAADLARDIAELDGLIDEILLASRLDSIAAPPAAEEVDLLALAAEECARFDGTLDGEPVTLTGDPRLLRRMIRNLLENAARYGAPPVRVGLRAEAGRAVLTVADGGPGIPAGQREQVFAPFFRLAGDGRGAGLGLALVRQIARLHGGDAVVAPQPGVPSCFRVDLPLARGGPEPSRADAPTLARGGRT</sequence>
<evidence type="ECO:0000256" key="8">
    <source>
        <dbReference type="ARBA" id="ARBA00022777"/>
    </source>
</evidence>
<dbReference type="Proteomes" id="UP000289200">
    <property type="component" value="Unassembled WGS sequence"/>
</dbReference>
<dbReference type="Gene3D" id="3.30.565.10">
    <property type="entry name" value="Histidine kinase-like ATPase, C-terminal domain"/>
    <property type="match status" value="1"/>
</dbReference>
<feature type="transmembrane region" description="Helical" evidence="11">
    <location>
        <begin position="135"/>
        <end position="157"/>
    </location>
</feature>
<feature type="domain" description="Histidine kinase" evidence="12">
    <location>
        <begin position="218"/>
        <end position="414"/>
    </location>
</feature>
<dbReference type="InterPro" id="IPR036890">
    <property type="entry name" value="HATPase_C_sf"/>
</dbReference>
<organism evidence="14 15">
    <name type="scientific">Rhodoplanes serenus</name>
    <dbReference type="NCBI Taxonomy" id="200615"/>
    <lineage>
        <taxon>Bacteria</taxon>
        <taxon>Pseudomonadati</taxon>
        <taxon>Pseudomonadota</taxon>
        <taxon>Alphaproteobacteria</taxon>
        <taxon>Hyphomicrobiales</taxon>
        <taxon>Nitrobacteraceae</taxon>
        <taxon>Rhodoplanes</taxon>
    </lineage>
</organism>
<keyword evidence="5" id="KW-0597">Phosphoprotein</keyword>
<dbReference type="Gene3D" id="6.10.340.10">
    <property type="match status" value="1"/>
</dbReference>
<protein>
    <recommendedName>
        <fullName evidence="3">histidine kinase</fullName>
        <ecNumber evidence="3">2.7.13.3</ecNumber>
    </recommendedName>
</protein>
<dbReference type="SMART" id="SM00388">
    <property type="entry name" value="HisKA"/>
    <property type="match status" value="1"/>
</dbReference>
<dbReference type="InterPro" id="IPR050980">
    <property type="entry name" value="2C_sensor_his_kinase"/>
</dbReference>
<dbReference type="InterPro" id="IPR003661">
    <property type="entry name" value="HisK_dim/P_dom"/>
</dbReference>
<evidence type="ECO:0000256" key="9">
    <source>
        <dbReference type="ARBA" id="ARBA00022840"/>
    </source>
</evidence>
<evidence type="ECO:0000256" key="10">
    <source>
        <dbReference type="SAM" id="MobiDB-lite"/>
    </source>
</evidence>
<dbReference type="Pfam" id="PF02518">
    <property type="entry name" value="HATPase_c"/>
    <property type="match status" value="1"/>
</dbReference>
<dbReference type="CDD" id="cd00082">
    <property type="entry name" value="HisKA"/>
    <property type="match status" value="1"/>
</dbReference>
<comment type="catalytic activity">
    <reaction evidence="1">
        <text>ATP + protein L-histidine = ADP + protein N-phospho-L-histidine.</text>
        <dbReference type="EC" id="2.7.13.3"/>
    </reaction>
</comment>
<dbReference type="SUPFAM" id="SSF55874">
    <property type="entry name" value="ATPase domain of HSP90 chaperone/DNA topoisomerase II/histidine kinase"/>
    <property type="match status" value="1"/>
</dbReference>
<dbReference type="InterPro" id="IPR036097">
    <property type="entry name" value="HisK_dim/P_sf"/>
</dbReference>
<evidence type="ECO:0000259" key="13">
    <source>
        <dbReference type="PROSITE" id="PS50885"/>
    </source>
</evidence>
<dbReference type="InterPro" id="IPR003660">
    <property type="entry name" value="HAMP_dom"/>
</dbReference>
<evidence type="ECO:0000256" key="11">
    <source>
        <dbReference type="SAM" id="Phobius"/>
    </source>
</evidence>
<evidence type="ECO:0000256" key="7">
    <source>
        <dbReference type="ARBA" id="ARBA00022741"/>
    </source>
</evidence>
<keyword evidence="9" id="KW-0067">ATP-binding</keyword>
<feature type="region of interest" description="Disordered" evidence="10">
    <location>
        <begin position="412"/>
        <end position="433"/>
    </location>
</feature>
<evidence type="ECO:0000256" key="3">
    <source>
        <dbReference type="ARBA" id="ARBA00012438"/>
    </source>
</evidence>
<dbReference type="CDD" id="cd06225">
    <property type="entry name" value="HAMP"/>
    <property type="match status" value="1"/>
</dbReference>
<gene>
    <name evidence="14" type="primary">rstB</name>
    <name evidence="14" type="ORF">RHODGE_RHODGE_03048</name>
</gene>
<dbReference type="EC" id="2.7.13.3" evidence="3"/>
<comment type="caution">
    <text evidence="14">The sequence shown here is derived from an EMBL/GenBank/DDBJ whole genome shotgun (WGS) entry which is preliminary data.</text>
</comment>
<accession>A0A3S4DGK4</accession>
<dbReference type="PRINTS" id="PR00344">
    <property type="entry name" value="BCTRLSENSOR"/>
</dbReference>
<evidence type="ECO:0000256" key="5">
    <source>
        <dbReference type="ARBA" id="ARBA00022553"/>
    </source>
</evidence>
<dbReference type="EMBL" id="UWOC01000156">
    <property type="protein sequence ID" value="VCU09879.1"/>
    <property type="molecule type" value="Genomic_DNA"/>
</dbReference>
<dbReference type="Pfam" id="PF00512">
    <property type="entry name" value="HisKA"/>
    <property type="match status" value="1"/>
</dbReference>
<evidence type="ECO:0000313" key="14">
    <source>
        <dbReference type="EMBL" id="VCU09879.1"/>
    </source>
</evidence>
<dbReference type="AlphaFoldDB" id="A0A3S4DGK4"/>
<keyword evidence="4" id="KW-1003">Cell membrane</keyword>
<dbReference type="RefSeq" id="WP_207211509.1">
    <property type="nucleotide sequence ID" value="NZ_UWOC01000156.1"/>
</dbReference>
<evidence type="ECO:0000259" key="12">
    <source>
        <dbReference type="PROSITE" id="PS50109"/>
    </source>
</evidence>
<evidence type="ECO:0000256" key="2">
    <source>
        <dbReference type="ARBA" id="ARBA00004651"/>
    </source>
</evidence>
<feature type="domain" description="HAMP" evidence="13">
    <location>
        <begin position="158"/>
        <end position="210"/>
    </location>
</feature>
<proteinExistence type="predicted"/>
<dbReference type="GO" id="GO:0005524">
    <property type="term" value="F:ATP binding"/>
    <property type="evidence" value="ECO:0007669"/>
    <property type="project" value="UniProtKB-KW"/>
</dbReference>
<keyword evidence="11" id="KW-1133">Transmembrane helix</keyword>
<dbReference type="InterPro" id="IPR003594">
    <property type="entry name" value="HATPase_dom"/>
</dbReference>
<dbReference type="GO" id="GO:0005886">
    <property type="term" value="C:plasma membrane"/>
    <property type="evidence" value="ECO:0007669"/>
    <property type="project" value="UniProtKB-SubCell"/>
</dbReference>
<dbReference type="SMART" id="SM00304">
    <property type="entry name" value="HAMP"/>
    <property type="match status" value="1"/>
</dbReference>
<dbReference type="InterPro" id="IPR005467">
    <property type="entry name" value="His_kinase_dom"/>
</dbReference>
<keyword evidence="11" id="KW-0812">Transmembrane</keyword>
<dbReference type="SMART" id="SM00387">
    <property type="entry name" value="HATPase_c"/>
    <property type="match status" value="1"/>
</dbReference>
<name>A0A3S4DGK4_9BRAD</name>
<dbReference type="PANTHER" id="PTHR44936">
    <property type="entry name" value="SENSOR PROTEIN CREC"/>
    <property type="match status" value="1"/>
</dbReference>
<dbReference type="CDD" id="cd00075">
    <property type="entry name" value="HATPase"/>
    <property type="match status" value="1"/>
</dbReference>
<evidence type="ECO:0000313" key="15">
    <source>
        <dbReference type="Proteomes" id="UP000289200"/>
    </source>
</evidence>
<evidence type="ECO:0000256" key="6">
    <source>
        <dbReference type="ARBA" id="ARBA00022679"/>
    </source>
</evidence>
<keyword evidence="7" id="KW-0547">Nucleotide-binding</keyword>
<dbReference type="PANTHER" id="PTHR44936:SF10">
    <property type="entry name" value="SENSOR PROTEIN RSTB"/>
    <property type="match status" value="1"/>
</dbReference>
<dbReference type="InterPro" id="IPR004358">
    <property type="entry name" value="Sig_transdc_His_kin-like_C"/>
</dbReference>